<evidence type="ECO:0000256" key="10">
    <source>
        <dbReference type="ARBA" id="ARBA00022764"/>
    </source>
</evidence>
<dbReference type="PRINTS" id="PR00834">
    <property type="entry name" value="PROTEASES2C"/>
</dbReference>
<dbReference type="InterPro" id="IPR041489">
    <property type="entry name" value="PDZ_6"/>
</dbReference>
<name>A0A2G6PF27_9GAMM</name>
<dbReference type="SUPFAM" id="SSF50494">
    <property type="entry name" value="Trypsin-like serine proteases"/>
    <property type="match status" value="1"/>
</dbReference>
<protein>
    <recommendedName>
        <fullName evidence="6">Probable periplasmic serine endoprotease DegP-like</fullName>
        <ecNumber evidence="5">3.4.21.107</ecNumber>
    </recommendedName>
    <alternativeName>
        <fullName evidence="14">Protease Do</fullName>
    </alternativeName>
</protein>
<dbReference type="CDD" id="cd10839">
    <property type="entry name" value="cpPDZ1_DegP-like"/>
    <property type="match status" value="1"/>
</dbReference>
<keyword evidence="7" id="KW-0645">Protease</keyword>
<evidence type="ECO:0000256" key="6">
    <source>
        <dbReference type="ARBA" id="ARBA00013958"/>
    </source>
</evidence>
<dbReference type="GO" id="GO:0042597">
    <property type="term" value="C:periplasmic space"/>
    <property type="evidence" value="ECO:0007669"/>
    <property type="project" value="UniProtKB-SubCell"/>
</dbReference>
<feature type="binding site" evidence="16">
    <location>
        <position position="148"/>
    </location>
    <ligand>
        <name>substrate</name>
    </ligand>
</feature>
<comment type="catalytic activity">
    <reaction evidence="1">
        <text>Acts on substrates that are at least partially unfolded. The cleavage site P1 residue is normally between a pair of hydrophobic residues, such as Val-|-Val.</text>
        <dbReference type="EC" id="3.4.21.107"/>
    </reaction>
</comment>
<keyword evidence="12" id="KW-0720">Serine protease</keyword>
<evidence type="ECO:0000256" key="7">
    <source>
        <dbReference type="ARBA" id="ARBA00022670"/>
    </source>
</evidence>
<dbReference type="EC" id="3.4.21.107" evidence="5"/>
<dbReference type="PANTHER" id="PTHR22939">
    <property type="entry name" value="SERINE PROTEASE FAMILY S1C HTRA-RELATED"/>
    <property type="match status" value="1"/>
</dbReference>
<evidence type="ECO:0000313" key="18">
    <source>
        <dbReference type="EMBL" id="PIE83102.1"/>
    </source>
</evidence>
<feature type="active site" description="Charge relay system" evidence="15">
    <location>
        <position position="222"/>
    </location>
</feature>
<evidence type="ECO:0000256" key="5">
    <source>
        <dbReference type="ARBA" id="ARBA00013035"/>
    </source>
</evidence>
<dbReference type="Pfam" id="PF17820">
    <property type="entry name" value="PDZ_6"/>
    <property type="match status" value="1"/>
</dbReference>
<keyword evidence="10" id="KW-0574">Periplasm</keyword>
<dbReference type="NCBIfam" id="TIGR02037">
    <property type="entry name" value="degP_htrA_DO"/>
    <property type="match status" value="1"/>
</dbReference>
<keyword evidence="13" id="KW-0346">Stress response</keyword>
<evidence type="ECO:0000256" key="12">
    <source>
        <dbReference type="ARBA" id="ARBA00022825"/>
    </source>
</evidence>
<keyword evidence="8" id="KW-0732">Signal</keyword>
<feature type="active site" description="Charge relay system" evidence="15">
    <location>
        <position position="148"/>
    </location>
</feature>
<keyword evidence="9" id="KW-0677">Repeat</keyword>
<organism evidence="18 19">
    <name type="scientific">Candidatus Contendibacter odensensis</name>
    <dbReference type="NCBI Taxonomy" id="1400860"/>
    <lineage>
        <taxon>Bacteria</taxon>
        <taxon>Pseudomonadati</taxon>
        <taxon>Pseudomonadota</taxon>
        <taxon>Gammaproteobacteria</taxon>
        <taxon>Candidatus Competibacteraceae</taxon>
        <taxon>Candidatus Contendibacter</taxon>
    </lineage>
</organism>
<comment type="function">
    <text evidence="2">Might be efficient in the degradation of transiently denatured and unfolded proteins which accumulate in the periplasm following stress conditions.</text>
</comment>
<dbReference type="FunFam" id="2.40.10.120:FF:000007">
    <property type="entry name" value="Periplasmic serine endoprotease DegP-like"/>
    <property type="match status" value="1"/>
</dbReference>
<dbReference type="Pfam" id="PF13365">
    <property type="entry name" value="Trypsin_2"/>
    <property type="match status" value="1"/>
</dbReference>
<dbReference type="SMART" id="SM00228">
    <property type="entry name" value="PDZ"/>
    <property type="match status" value="2"/>
</dbReference>
<feature type="binding site" evidence="16">
    <location>
        <position position="118"/>
    </location>
    <ligand>
        <name>substrate</name>
    </ligand>
</feature>
<dbReference type="Gene3D" id="2.40.10.120">
    <property type="match status" value="1"/>
</dbReference>
<reference evidence="18 19" key="1">
    <citation type="submission" date="2017-10" db="EMBL/GenBank/DDBJ databases">
        <title>Novel microbial diversity and functional potential in the marine mammal oral microbiome.</title>
        <authorList>
            <person name="Dudek N.K."/>
            <person name="Sun C.L."/>
            <person name="Burstein D."/>
            <person name="Kantor R.S."/>
            <person name="Aliaga Goltsman D.S."/>
            <person name="Bik E.M."/>
            <person name="Thomas B.C."/>
            <person name="Banfield J.F."/>
            <person name="Relman D.A."/>
        </authorList>
    </citation>
    <scope>NUCLEOTIDE SEQUENCE [LARGE SCALE GENOMIC DNA]</scope>
    <source>
        <strain evidence="18">DOLJORAL78_50_517</strain>
    </source>
</reference>
<dbReference type="Proteomes" id="UP000229278">
    <property type="component" value="Unassembled WGS sequence"/>
</dbReference>
<evidence type="ECO:0000256" key="1">
    <source>
        <dbReference type="ARBA" id="ARBA00001772"/>
    </source>
</evidence>
<dbReference type="GO" id="GO:0006508">
    <property type="term" value="P:proteolysis"/>
    <property type="evidence" value="ECO:0007669"/>
    <property type="project" value="UniProtKB-KW"/>
</dbReference>
<dbReference type="AlphaFoldDB" id="A0A2G6PF27"/>
<evidence type="ECO:0000256" key="2">
    <source>
        <dbReference type="ARBA" id="ARBA00002610"/>
    </source>
</evidence>
<feature type="domain" description="PDZ" evidence="17">
    <location>
        <begin position="386"/>
        <end position="463"/>
    </location>
</feature>
<dbReference type="InterPro" id="IPR009003">
    <property type="entry name" value="Peptidase_S1_PA"/>
</dbReference>
<feature type="binding site" evidence="16">
    <location>
        <begin position="220"/>
        <end position="222"/>
    </location>
    <ligand>
        <name>substrate</name>
    </ligand>
</feature>
<gene>
    <name evidence="18" type="ORF">CSA09_03275</name>
</gene>
<dbReference type="InterPro" id="IPR001940">
    <property type="entry name" value="Peptidase_S1C"/>
</dbReference>
<keyword evidence="11" id="KW-0378">Hydrolase</keyword>
<evidence type="ECO:0000256" key="13">
    <source>
        <dbReference type="ARBA" id="ARBA00023016"/>
    </source>
</evidence>
<feature type="active site" description="Charge relay system" evidence="15">
    <location>
        <position position="118"/>
    </location>
</feature>
<dbReference type="GO" id="GO:0004252">
    <property type="term" value="F:serine-type endopeptidase activity"/>
    <property type="evidence" value="ECO:0007669"/>
    <property type="project" value="InterPro"/>
</dbReference>
<accession>A0A2G6PF27</accession>
<evidence type="ECO:0000313" key="19">
    <source>
        <dbReference type="Proteomes" id="UP000229278"/>
    </source>
</evidence>
<evidence type="ECO:0000256" key="8">
    <source>
        <dbReference type="ARBA" id="ARBA00022729"/>
    </source>
</evidence>
<evidence type="ECO:0000256" key="11">
    <source>
        <dbReference type="ARBA" id="ARBA00022801"/>
    </source>
</evidence>
<evidence type="ECO:0000256" key="15">
    <source>
        <dbReference type="PIRSR" id="PIRSR611782-1"/>
    </source>
</evidence>
<dbReference type="Pfam" id="PF13180">
    <property type="entry name" value="PDZ_2"/>
    <property type="match status" value="1"/>
</dbReference>
<dbReference type="InterPro" id="IPR011782">
    <property type="entry name" value="Pept_S1C_Do"/>
</dbReference>
<evidence type="ECO:0000256" key="14">
    <source>
        <dbReference type="ARBA" id="ARBA00032850"/>
    </source>
</evidence>
<evidence type="ECO:0000256" key="3">
    <source>
        <dbReference type="ARBA" id="ARBA00004418"/>
    </source>
</evidence>
<dbReference type="InterPro" id="IPR036034">
    <property type="entry name" value="PDZ_sf"/>
</dbReference>
<dbReference type="Gene3D" id="2.30.42.10">
    <property type="match status" value="2"/>
</dbReference>
<dbReference type="PROSITE" id="PS50106">
    <property type="entry name" value="PDZ"/>
    <property type="match status" value="2"/>
</dbReference>
<dbReference type="SUPFAM" id="SSF50156">
    <property type="entry name" value="PDZ domain-like"/>
    <property type="match status" value="2"/>
</dbReference>
<proteinExistence type="inferred from homology"/>
<dbReference type="PANTHER" id="PTHR22939:SF130">
    <property type="entry name" value="PERIPLASMIC SERINE ENDOPROTEASE DEGP-LIKE-RELATED"/>
    <property type="match status" value="1"/>
</dbReference>
<evidence type="ECO:0000256" key="16">
    <source>
        <dbReference type="PIRSR" id="PIRSR611782-2"/>
    </source>
</evidence>
<comment type="caution">
    <text evidence="18">The sequence shown here is derived from an EMBL/GenBank/DDBJ whole genome shotgun (WGS) entry which is preliminary data.</text>
</comment>
<comment type="similarity">
    <text evidence="4">Belongs to the peptidase S1C family.</text>
</comment>
<sequence length="477" mass="51677">MIQINFNFLGETLVHNVRQPFWLIVVFGLFWGHLSQANDYPDFVTLVERYSPAVVSIRAQSEEKGQLRGYPSIPENSPFYDYFKRFFEQLPNLGSQPKTSVGSGFVLSPDGYIVTNAHVVEAVDSVMVGLNNQNELPARVIGKDHRSDIALLKIETEAALPVVKLGDVSKLKVGQWVLAIGSPFGFERTATQGIISALGRNLPRDQYVPFIQSDAAVNPGNSGGPLFNLDGEVIGVNSQIYSRSGGYQGLSFAIPIDVAMDVINQLKNGGKVARGWLGVFIQEVTPELAQSFNLDRPRGALVGQVMKDSPAQKAGVATGDIIVRFNEKKIGSSSELPLMVGRARPGTEQSMVVIRNGKEKTLTVQIGELPDEPKRQQAIAESPIHNQLGVLVDGLSDDQRKKGQTGVQVKRLIDGVAARAGIRAGDIITHINNEAVTDVQQFATLVKKLPTGRPVPVLVTRGDGALFIAVTVPADKN</sequence>
<dbReference type="EMBL" id="PDTV01000007">
    <property type="protein sequence ID" value="PIE83102.1"/>
    <property type="molecule type" value="Genomic_DNA"/>
</dbReference>
<evidence type="ECO:0000259" key="17">
    <source>
        <dbReference type="PROSITE" id="PS50106"/>
    </source>
</evidence>
<evidence type="ECO:0000256" key="4">
    <source>
        <dbReference type="ARBA" id="ARBA00010541"/>
    </source>
</evidence>
<comment type="subcellular location">
    <subcellularLocation>
        <location evidence="3">Periplasm</location>
    </subcellularLocation>
</comment>
<dbReference type="InterPro" id="IPR001478">
    <property type="entry name" value="PDZ"/>
</dbReference>
<evidence type="ECO:0000256" key="9">
    <source>
        <dbReference type="ARBA" id="ARBA00022737"/>
    </source>
</evidence>
<feature type="domain" description="PDZ" evidence="17">
    <location>
        <begin position="271"/>
        <end position="330"/>
    </location>
</feature>